<dbReference type="SUPFAM" id="SSF52540">
    <property type="entry name" value="P-loop containing nucleoside triphosphate hydrolases"/>
    <property type="match status" value="1"/>
</dbReference>
<protein>
    <recommendedName>
        <fullName evidence="4">P-loop containing nucleoside triphosphate hydrolase protein</fullName>
    </recommendedName>
</protein>
<dbReference type="AlphaFoldDB" id="A0A1E7EKK2"/>
<feature type="region of interest" description="Disordered" evidence="1">
    <location>
        <begin position="334"/>
        <end position="357"/>
    </location>
</feature>
<feature type="compositionally biased region" description="Basic and acidic residues" evidence="1">
    <location>
        <begin position="334"/>
        <end position="344"/>
    </location>
</feature>
<dbReference type="InParanoid" id="A0A1E7EKK2"/>
<keyword evidence="3" id="KW-1185">Reference proteome</keyword>
<accession>A0A1E7EKK2</accession>
<gene>
    <name evidence="2" type="ORF">FRACYDRAFT_254478</name>
</gene>
<dbReference type="Gene3D" id="3.40.50.300">
    <property type="entry name" value="P-loop containing nucleotide triphosphate hydrolases"/>
    <property type="match status" value="1"/>
</dbReference>
<dbReference type="Proteomes" id="UP000095751">
    <property type="component" value="Unassembled WGS sequence"/>
</dbReference>
<reference evidence="2 3" key="1">
    <citation type="submission" date="2016-09" db="EMBL/GenBank/DDBJ databases">
        <title>Extensive genetic diversity and differential bi-allelic expression allows diatom success in the polar Southern Ocean.</title>
        <authorList>
            <consortium name="DOE Joint Genome Institute"/>
            <person name="Mock T."/>
            <person name="Otillar R.P."/>
            <person name="Strauss J."/>
            <person name="Dupont C."/>
            <person name="Frickenhaus S."/>
            <person name="Maumus F."/>
            <person name="Mcmullan M."/>
            <person name="Sanges R."/>
            <person name="Schmutz J."/>
            <person name="Toseland A."/>
            <person name="Valas R."/>
            <person name="Veluchamy A."/>
            <person name="Ward B.J."/>
            <person name="Allen A."/>
            <person name="Barry K."/>
            <person name="Falciatore A."/>
            <person name="Ferrante M."/>
            <person name="Fortunato A.E."/>
            <person name="Gloeckner G."/>
            <person name="Gruber A."/>
            <person name="Hipkin R."/>
            <person name="Janech M."/>
            <person name="Kroth P."/>
            <person name="Leese F."/>
            <person name="Lindquist E."/>
            <person name="Lyon B.R."/>
            <person name="Martin J."/>
            <person name="Mayer C."/>
            <person name="Parker M."/>
            <person name="Quesneville H."/>
            <person name="Raymond J."/>
            <person name="Uhlig C."/>
            <person name="Valentin K.U."/>
            <person name="Worden A.Z."/>
            <person name="Armbrust E.V."/>
            <person name="Bowler C."/>
            <person name="Green B."/>
            <person name="Moulton V."/>
            <person name="Van Oosterhout C."/>
            <person name="Grigoriev I."/>
        </authorList>
    </citation>
    <scope>NUCLEOTIDE SEQUENCE [LARGE SCALE GENOMIC DNA]</scope>
    <source>
        <strain evidence="2 3">CCMP1102</strain>
    </source>
</reference>
<evidence type="ECO:0000313" key="2">
    <source>
        <dbReference type="EMBL" id="OEU06461.1"/>
    </source>
</evidence>
<evidence type="ECO:0000256" key="1">
    <source>
        <dbReference type="SAM" id="MobiDB-lite"/>
    </source>
</evidence>
<feature type="compositionally biased region" description="Acidic residues" evidence="1">
    <location>
        <begin position="287"/>
        <end position="301"/>
    </location>
</feature>
<organism evidence="2 3">
    <name type="scientific">Fragilariopsis cylindrus CCMP1102</name>
    <dbReference type="NCBI Taxonomy" id="635003"/>
    <lineage>
        <taxon>Eukaryota</taxon>
        <taxon>Sar</taxon>
        <taxon>Stramenopiles</taxon>
        <taxon>Ochrophyta</taxon>
        <taxon>Bacillariophyta</taxon>
        <taxon>Bacillariophyceae</taxon>
        <taxon>Bacillariophycidae</taxon>
        <taxon>Bacillariales</taxon>
        <taxon>Bacillariaceae</taxon>
        <taxon>Fragilariopsis</taxon>
    </lineage>
</organism>
<evidence type="ECO:0008006" key="4">
    <source>
        <dbReference type="Google" id="ProtNLM"/>
    </source>
</evidence>
<dbReference type="OrthoDB" id="10293585at2759"/>
<sequence>MTDQERIASVKIVYVVALSGCGKSFTGDYLSVMHGFKHVDGDGPLKNCCIPKNKESTFGFCTCLLNGALNGKDEDGPEELWRPYFEEIANQAIDAAKNSDQVVLTHATYRQSWRECVVTKLLEGGAKKENITVLLLTIDPDVKLKGLYYRTKEQLENSGMTMTDSFKAGGWEGEGDVTLPIYIKVMKEKYPHYALNSAFEDVPDGFYGKTVVDVSGRDMSCLDGIDNALGLVGKRNDAHLTLTFEEIRDKVKVVDQKRDKEFSSTGSQEISHEIIEEIAEKIKEDGKEEDDNDDNDNDVDVVDDKKELEMIAKRRSSLRSVEYLERELRRTNLDGDSKDKEKIMKARRSSLIRTGSL</sequence>
<proteinExistence type="predicted"/>
<feature type="region of interest" description="Disordered" evidence="1">
    <location>
        <begin position="284"/>
        <end position="303"/>
    </location>
</feature>
<dbReference type="KEGG" id="fcy:FRACYDRAFT_254478"/>
<evidence type="ECO:0000313" key="3">
    <source>
        <dbReference type="Proteomes" id="UP000095751"/>
    </source>
</evidence>
<name>A0A1E7EKK2_9STRA</name>
<dbReference type="EMBL" id="KV784408">
    <property type="protein sequence ID" value="OEU06461.1"/>
    <property type="molecule type" value="Genomic_DNA"/>
</dbReference>
<dbReference type="InterPro" id="IPR027417">
    <property type="entry name" value="P-loop_NTPase"/>
</dbReference>